<dbReference type="AlphaFoldDB" id="A0A3L9Y6U8"/>
<evidence type="ECO:0000256" key="1">
    <source>
        <dbReference type="ARBA" id="ARBA00001968"/>
    </source>
</evidence>
<dbReference type="Gene3D" id="3.90.950.10">
    <property type="match status" value="1"/>
</dbReference>
<dbReference type="PIRSF" id="PIRSF006305">
    <property type="entry name" value="Maf"/>
    <property type="match status" value="1"/>
</dbReference>
<dbReference type="SUPFAM" id="SSF52972">
    <property type="entry name" value="ITPase-like"/>
    <property type="match status" value="1"/>
</dbReference>
<feature type="active site" description="Proton acceptor" evidence="4">
    <location>
        <position position="75"/>
    </location>
</feature>
<gene>
    <name evidence="5" type="primary">maf</name>
    <name evidence="5" type="ORF">D9R08_08510</name>
</gene>
<dbReference type="HAMAP" id="MF_00528">
    <property type="entry name" value="Maf"/>
    <property type="match status" value="1"/>
</dbReference>
<dbReference type="GO" id="GO:0009117">
    <property type="term" value="P:nucleotide metabolic process"/>
    <property type="evidence" value="ECO:0007669"/>
    <property type="project" value="UniProtKB-KW"/>
</dbReference>
<reference evidence="5 6" key="1">
    <citation type="submission" date="2018-10" db="EMBL/GenBank/DDBJ databases">
        <authorList>
            <person name="Jung H.S."/>
            <person name="Jeon C.O."/>
        </authorList>
    </citation>
    <scope>NUCLEOTIDE SEQUENCE [LARGE SCALE GENOMIC DNA]</scope>
    <source>
        <strain evidence="5 6">MA-7-27</strain>
    </source>
</reference>
<dbReference type="InterPro" id="IPR029001">
    <property type="entry name" value="ITPase-like_fam"/>
</dbReference>
<dbReference type="GO" id="GO:0005737">
    <property type="term" value="C:cytoplasm"/>
    <property type="evidence" value="ECO:0007669"/>
    <property type="project" value="UniProtKB-SubCell"/>
</dbReference>
<evidence type="ECO:0000256" key="2">
    <source>
        <dbReference type="ARBA" id="ARBA00022801"/>
    </source>
</evidence>
<dbReference type="Pfam" id="PF02545">
    <property type="entry name" value="Maf"/>
    <property type="match status" value="1"/>
</dbReference>
<proteinExistence type="inferred from homology"/>
<dbReference type="InterPro" id="IPR003697">
    <property type="entry name" value="Maf-like"/>
</dbReference>
<name>A0A3L9Y6U8_9RHOB</name>
<evidence type="ECO:0000313" key="6">
    <source>
        <dbReference type="Proteomes" id="UP000281343"/>
    </source>
</evidence>
<keyword evidence="3 4" id="KW-0546">Nucleotide metabolism</keyword>
<comment type="caution">
    <text evidence="5">The sequence shown here is derived from an EMBL/GenBank/DDBJ whole genome shotgun (WGS) entry which is preliminary data.</text>
</comment>
<comment type="catalytic activity">
    <reaction evidence="4">
        <text>a ribonucleoside 5'-triphosphate + H2O = a ribonucleoside 5'-phosphate + diphosphate + H(+)</text>
        <dbReference type="Rhea" id="RHEA:23996"/>
        <dbReference type="ChEBI" id="CHEBI:15377"/>
        <dbReference type="ChEBI" id="CHEBI:15378"/>
        <dbReference type="ChEBI" id="CHEBI:33019"/>
        <dbReference type="ChEBI" id="CHEBI:58043"/>
        <dbReference type="ChEBI" id="CHEBI:61557"/>
        <dbReference type="EC" id="3.6.1.9"/>
    </reaction>
</comment>
<evidence type="ECO:0000256" key="4">
    <source>
        <dbReference type="HAMAP-Rule" id="MF_00528"/>
    </source>
</evidence>
<accession>A0A3L9Y6U8</accession>
<dbReference type="CDD" id="cd00555">
    <property type="entry name" value="Maf"/>
    <property type="match status" value="1"/>
</dbReference>
<evidence type="ECO:0000256" key="3">
    <source>
        <dbReference type="ARBA" id="ARBA00023080"/>
    </source>
</evidence>
<keyword evidence="6" id="KW-1185">Reference proteome</keyword>
<comment type="caution">
    <text evidence="4">Lacks conserved residue(s) required for the propagation of feature annotation.</text>
</comment>
<comment type="catalytic activity">
    <reaction evidence="4">
        <text>a 2'-deoxyribonucleoside 5'-triphosphate + H2O = a 2'-deoxyribonucleoside 5'-phosphate + diphosphate + H(+)</text>
        <dbReference type="Rhea" id="RHEA:44644"/>
        <dbReference type="ChEBI" id="CHEBI:15377"/>
        <dbReference type="ChEBI" id="CHEBI:15378"/>
        <dbReference type="ChEBI" id="CHEBI:33019"/>
        <dbReference type="ChEBI" id="CHEBI:61560"/>
        <dbReference type="ChEBI" id="CHEBI:65317"/>
        <dbReference type="EC" id="3.6.1.9"/>
    </reaction>
</comment>
<evidence type="ECO:0000313" key="5">
    <source>
        <dbReference type="EMBL" id="RMA42807.1"/>
    </source>
</evidence>
<dbReference type="PANTHER" id="PTHR43213:SF5">
    <property type="entry name" value="BIFUNCTIONAL DTTP_UTP PYROPHOSPHATASE_METHYLTRANSFERASE PROTEIN-RELATED"/>
    <property type="match status" value="1"/>
</dbReference>
<comment type="cofactor">
    <cofactor evidence="1 4">
        <name>a divalent metal cation</name>
        <dbReference type="ChEBI" id="CHEBI:60240"/>
    </cofactor>
</comment>
<dbReference type="PANTHER" id="PTHR43213">
    <property type="entry name" value="BIFUNCTIONAL DTTP/UTP PYROPHOSPHATASE/METHYLTRANSFERASE PROTEIN-RELATED"/>
    <property type="match status" value="1"/>
</dbReference>
<keyword evidence="4" id="KW-0963">Cytoplasm</keyword>
<dbReference type="OrthoDB" id="9813962at2"/>
<sequence length="198" mass="21892">MTELILASGSATRQSMLKQVGIPFTSVPPRIDEEAIRGALEHEGATPRDVADTLAEYKARRVSEKHPGTMVIGCDQVLDHKGRVLGKPETRDDARSQLKSLSGGQHRLLSAVVVYEDLKPVWRVVGQVSLSMRPLSDSYIEDYLDRNWPDIADSVGGYKLEQEGARLFLRIDGDYFTVLGLPLLDLCGYLVNRGIIEG</sequence>
<dbReference type="RefSeq" id="WP_121897593.1">
    <property type="nucleotide sequence ID" value="NZ_RCNT01000003.1"/>
</dbReference>
<dbReference type="Proteomes" id="UP000281343">
    <property type="component" value="Unassembled WGS sequence"/>
</dbReference>
<keyword evidence="2 4" id="KW-0378">Hydrolase</keyword>
<dbReference type="GO" id="GO:0047429">
    <property type="term" value="F:nucleoside triphosphate diphosphatase activity"/>
    <property type="evidence" value="ECO:0007669"/>
    <property type="project" value="UniProtKB-EC"/>
</dbReference>
<comment type="subcellular location">
    <subcellularLocation>
        <location evidence="4">Cytoplasm</location>
    </subcellularLocation>
</comment>
<dbReference type="EMBL" id="RCNT01000003">
    <property type="protein sequence ID" value="RMA42807.1"/>
    <property type="molecule type" value="Genomic_DNA"/>
</dbReference>
<organism evidence="5 6">
    <name type="scientific">Rhodophyticola porphyridii</name>
    <dbReference type="NCBI Taxonomy" id="1852017"/>
    <lineage>
        <taxon>Bacteria</taxon>
        <taxon>Pseudomonadati</taxon>
        <taxon>Pseudomonadota</taxon>
        <taxon>Alphaproteobacteria</taxon>
        <taxon>Rhodobacterales</taxon>
        <taxon>Roseobacteraceae</taxon>
        <taxon>Rhodophyticola</taxon>
    </lineage>
</organism>
<comment type="similarity">
    <text evidence="4">Belongs to the Maf family.</text>
</comment>
<comment type="function">
    <text evidence="4">Nucleoside triphosphate pyrophosphatase. May have a dual role in cell division arrest and in preventing the incorporation of modified nucleotides into cellular nucleic acids.</text>
</comment>
<protein>
    <recommendedName>
        <fullName evidence="4">Nucleoside triphosphate pyrophosphatase</fullName>
        <ecNumber evidence="4">3.6.1.9</ecNumber>
    </recommendedName>
    <alternativeName>
        <fullName evidence="4">Nucleotide pyrophosphatase</fullName>
        <shortName evidence="4">Nucleotide PPase</shortName>
    </alternativeName>
</protein>
<dbReference type="EC" id="3.6.1.9" evidence="4"/>
<dbReference type="NCBIfam" id="TIGR00172">
    <property type="entry name" value="maf"/>
    <property type="match status" value="1"/>
</dbReference>